<comment type="caution">
    <text evidence="1">The sequence shown here is derived from an EMBL/GenBank/DDBJ whole genome shotgun (WGS) entry which is preliminary data.</text>
</comment>
<sequence length="368" mass="43385">MYARHALASRHQGRSDVFGLRWFRQKRAVFRQMCSAEGGDGDAEPVEGEMDESALLMQDRPSRSSRHVGQNVSEGVLTGTMKWVREWIVARNVCPFAKESDYRVIVSDRTDMGTRTKMELMKLARGLMEPNMSSPSPHPPNLLVVYPYVPMFINQYRFYEFYLLQSDICAVHIETWPWMYDSESRRKKLQIFWFHPEPYYSPAKQGYQVMHSMAPFPTLHLMRRVDLDHARGLDGLTAEEKEKEKKNSISSNIIDHNHWKIEDSEENRDAFVKLFKKCQRMGGGWPAPGMHWSEPRPNAGDKLVEQMLERIIHDPDPDTEDEERQKEEQLLLLKNKKKRGMRNKQKLMKKSYRDIRNPWLDEHPWFTE</sequence>
<name>A0A5J4YHY2_PORPP</name>
<dbReference type="InterPro" id="IPR009858">
    <property type="entry name" value="DUF1415"/>
</dbReference>
<gene>
    <name evidence="1" type="ORF">FVE85_4396</name>
</gene>
<dbReference type="AlphaFoldDB" id="A0A5J4YHY2"/>
<evidence type="ECO:0000313" key="2">
    <source>
        <dbReference type="Proteomes" id="UP000324585"/>
    </source>
</evidence>
<reference evidence="2" key="1">
    <citation type="journal article" date="2019" name="Nat. Commun.">
        <title>Expansion of phycobilisome linker gene families in mesophilic red algae.</title>
        <authorList>
            <person name="Lee J."/>
            <person name="Kim D."/>
            <person name="Bhattacharya D."/>
            <person name="Yoon H.S."/>
        </authorList>
    </citation>
    <scope>NUCLEOTIDE SEQUENCE [LARGE SCALE GENOMIC DNA]</scope>
    <source>
        <strain evidence="2">CCMP 1328</strain>
    </source>
</reference>
<evidence type="ECO:0000313" key="1">
    <source>
        <dbReference type="EMBL" id="KAA8490765.1"/>
    </source>
</evidence>
<proteinExistence type="predicted"/>
<accession>A0A5J4YHY2</accession>
<dbReference type="Proteomes" id="UP000324585">
    <property type="component" value="Unassembled WGS sequence"/>
</dbReference>
<protein>
    <submittedName>
        <fullName evidence="1">Uncharacterized protein</fullName>
    </submittedName>
</protein>
<keyword evidence="2" id="KW-1185">Reference proteome</keyword>
<organism evidence="1 2">
    <name type="scientific">Porphyridium purpureum</name>
    <name type="common">Red alga</name>
    <name type="synonym">Porphyridium cruentum</name>
    <dbReference type="NCBI Taxonomy" id="35688"/>
    <lineage>
        <taxon>Eukaryota</taxon>
        <taxon>Rhodophyta</taxon>
        <taxon>Bangiophyceae</taxon>
        <taxon>Porphyridiales</taxon>
        <taxon>Porphyridiaceae</taxon>
        <taxon>Porphyridium</taxon>
    </lineage>
</organism>
<dbReference type="Pfam" id="PF07209">
    <property type="entry name" value="DUF1415"/>
    <property type="match status" value="1"/>
</dbReference>
<dbReference type="EMBL" id="VRMN01000019">
    <property type="protein sequence ID" value="KAA8490765.1"/>
    <property type="molecule type" value="Genomic_DNA"/>
</dbReference>